<name>A0A1G2MCL5_9BACT</name>
<dbReference type="Proteomes" id="UP000178121">
    <property type="component" value="Unassembled WGS sequence"/>
</dbReference>
<evidence type="ECO:0008006" key="3">
    <source>
        <dbReference type="Google" id="ProtNLM"/>
    </source>
</evidence>
<proteinExistence type="predicted"/>
<dbReference type="Pfam" id="PF13366">
    <property type="entry name" value="PDDEXK_3"/>
    <property type="match status" value="1"/>
</dbReference>
<dbReference type="AlphaFoldDB" id="A0A1G2MCL5"/>
<dbReference type="InterPro" id="IPR026350">
    <property type="entry name" value="GxxExxY"/>
</dbReference>
<reference evidence="1 2" key="1">
    <citation type="journal article" date="2016" name="Nat. Commun.">
        <title>Thousands of microbial genomes shed light on interconnected biogeochemical processes in an aquifer system.</title>
        <authorList>
            <person name="Anantharaman K."/>
            <person name="Brown C.T."/>
            <person name="Hug L.A."/>
            <person name="Sharon I."/>
            <person name="Castelle C.J."/>
            <person name="Probst A.J."/>
            <person name="Thomas B.C."/>
            <person name="Singh A."/>
            <person name="Wilkins M.J."/>
            <person name="Karaoz U."/>
            <person name="Brodie E.L."/>
            <person name="Williams K.H."/>
            <person name="Hubbard S.S."/>
            <person name="Banfield J.F."/>
        </authorList>
    </citation>
    <scope>NUCLEOTIDE SEQUENCE [LARGE SCALE GENOMIC DNA]</scope>
</reference>
<organism evidence="1 2">
    <name type="scientific">Candidatus Taylorbacteria bacterium RIFCSPHIGHO2_01_FULL_51_15</name>
    <dbReference type="NCBI Taxonomy" id="1802304"/>
    <lineage>
        <taxon>Bacteria</taxon>
        <taxon>Candidatus Tayloriibacteriota</taxon>
    </lineage>
</organism>
<dbReference type="EMBL" id="MHRI01000007">
    <property type="protein sequence ID" value="OHA21563.1"/>
    <property type="molecule type" value="Genomic_DNA"/>
</dbReference>
<protein>
    <recommendedName>
        <fullName evidence="3">GxxExxY protein</fullName>
    </recommendedName>
</protein>
<evidence type="ECO:0000313" key="2">
    <source>
        <dbReference type="Proteomes" id="UP000178121"/>
    </source>
</evidence>
<sequence length="133" mass="15175">MKIPTTHKPDLLYPELSFKIVGILFNVDNELGPGHKEKYYENAVATALRTSGLQYKQQLYVPLQYNGNVVGKYFLDFLVEEKIVLELKQGDSFSKKNIDQTLSYLKANKLQLGIIAQFTSQGVKYKRIVNLDS</sequence>
<dbReference type="NCBIfam" id="TIGR04256">
    <property type="entry name" value="GxxExxY"/>
    <property type="match status" value="1"/>
</dbReference>
<evidence type="ECO:0000313" key="1">
    <source>
        <dbReference type="EMBL" id="OHA21563.1"/>
    </source>
</evidence>
<gene>
    <name evidence="1" type="ORF">A2849_03630</name>
</gene>
<accession>A0A1G2MCL5</accession>
<comment type="caution">
    <text evidence="1">The sequence shown here is derived from an EMBL/GenBank/DDBJ whole genome shotgun (WGS) entry which is preliminary data.</text>
</comment>